<dbReference type="EMBL" id="QTSX02002262">
    <property type="protein sequence ID" value="KAJ9076612.1"/>
    <property type="molecule type" value="Genomic_DNA"/>
</dbReference>
<organism evidence="1 2">
    <name type="scientific">Entomophthora muscae</name>
    <dbReference type="NCBI Taxonomy" id="34485"/>
    <lineage>
        <taxon>Eukaryota</taxon>
        <taxon>Fungi</taxon>
        <taxon>Fungi incertae sedis</taxon>
        <taxon>Zoopagomycota</taxon>
        <taxon>Entomophthoromycotina</taxon>
        <taxon>Entomophthoromycetes</taxon>
        <taxon>Entomophthorales</taxon>
        <taxon>Entomophthoraceae</taxon>
        <taxon>Entomophthora</taxon>
    </lineage>
</organism>
<protein>
    <submittedName>
        <fullName evidence="1">Uncharacterized protein</fullName>
    </submittedName>
</protein>
<gene>
    <name evidence="1" type="ORF">DSO57_1024482</name>
</gene>
<reference evidence="1" key="1">
    <citation type="submission" date="2022-04" db="EMBL/GenBank/DDBJ databases">
        <title>Genome of the entomopathogenic fungus Entomophthora muscae.</title>
        <authorList>
            <person name="Elya C."/>
            <person name="Lovett B.R."/>
            <person name="Lee E."/>
            <person name="Macias A.M."/>
            <person name="Hajek A.E."/>
            <person name="De Bivort B.L."/>
            <person name="Kasson M.T."/>
            <person name="De Fine Licht H.H."/>
            <person name="Stajich J.E."/>
        </authorList>
    </citation>
    <scope>NUCLEOTIDE SEQUENCE</scope>
    <source>
        <strain evidence="1">Berkeley</strain>
    </source>
</reference>
<name>A0ACC2TPU1_9FUNG</name>
<evidence type="ECO:0000313" key="2">
    <source>
        <dbReference type="Proteomes" id="UP001165960"/>
    </source>
</evidence>
<proteinExistence type="predicted"/>
<evidence type="ECO:0000313" key="1">
    <source>
        <dbReference type="EMBL" id="KAJ9076612.1"/>
    </source>
</evidence>
<comment type="caution">
    <text evidence="1">The sequence shown here is derived from an EMBL/GenBank/DDBJ whole genome shotgun (WGS) entry which is preliminary data.</text>
</comment>
<accession>A0ACC2TPU1</accession>
<dbReference type="Proteomes" id="UP001165960">
    <property type="component" value="Unassembled WGS sequence"/>
</dbReference>
<sequence length="335" mass="36523">MKLLKFGLVFSLSTLGWKAPSSVLPASHLDPEARLPSNLVRRADGDKDATTQGDEEIPESDYRDELNVGGVHKHFIYRNFPGEYIAARNYIGLFLVLIAGAIGCSAHLLFGKQMSIRMRSFTTGVLLSTTICQLTIASNIILQENPLPETLSHFISGPSCLMMLGMCLVHLLDLFYFKKQAINSCIFVFVALTIHAANFGISLGMRRDANFPYLIAATVQHFLYGLALGMCIVDASFSSTRGPAAMMVTFVVACPITTTIGISLKDMQRNSPHILIEGISEGVASGFLFFVVLVTLMSRAFSSDYTQASPSEKISAFAWLYAGTLSIAAVTIFCF</sequence>
<keyword evidence="2" id="KW-1185">Reference proteome</keyword>